<protein>
    <submittedName>
        <fullName evidence="3">Restriction endonuclease</fullName>
    </submittedName>
</protein>
<dbReference type="PANTHER" id="PTHR30015:SF7">
    <property type="entry name" value="TYPE IV METHYL-DIRECTED RESTRICTION ENZYME ECOKMRR"/>
    <property type="match status" value="1"/>
</dbReference>
<dbReference type="InterPro" id="IPR011856">
    <property type="entry name" value="tRNA_endonuc-like_dom_sf"/>
</dbReference>
<feature type="domain" description="ScoMcrA-like SRA" evidence="2">
    <location>
        <begin position="53"/>
        <end position="149"/>
    </location>
</feature>
<evidence type="ECO:0000313" key="3">
    <source>
        <dbReference type="EMBL" id="KKW32124.1"/>
    </source>
</evidence>
<proteinExistence type="predicted"/>
<gene>
    <name evidence="3" type="ORF">UY76_C0040G0014</name>
</gene>
<dbReference type="Pfam" id="PF26348">
    <property type="entry name" value="SRA_ScoMcrA"/>
    <property type="match status" value="1"/>
</dbReference>
<dbReference type="GO" id="GO:0003677">
    <property type="term" value="F:DNA binding"/>
    <property type="evidence" value="ECO:0007669"/>
    <property type="project" value="InterPro"/>
</dbReference>
<dbReference type="EMBL" id="LCRH01000040">
    <property type="protein sequence ID" value="KKW32124.1"/>
    <property type="molecule type" value="Genomic_DNA"/>
</dbReference>
<dbReference type="Gene3D" id="3.40.1350.10">
    <property type="match status" value="1"/>
</dbReference>
<evidence type="ECO:0000259" key="1">
    <source>
        <dbReference type="Pfam" id="PF04471"/>
    </source>
</evidence>
<name>A0A0G2AHV8_9BACT</name>
<comment type="caution">
    <text evidence="3">The sequence shown here is derived from an EMBL/GenBank/DDBJ whole genome shotgun (WGS) entry which is preliminary data.</text>
</comment>
<dbReference type="Pfam" id="PF04471">
    <property type="entry name" value="Mrr_cat"/>
    <property type="match status" value="1"/>
</dbReference>
<sequence length="334" mass="37936">MKQLTVPTMFEIGKHYSNDQIHYALEVANLGGIRPKLNSQNQLDFVVLITSAEENKKAVRNPYADRIEGDVLTYTGAGLKGEQEISGVNKRLLEQINNPVPILGFVKEAVNQYKFIGFLFLLRHYEDYQLDNEGAMRKVWVFEFQIVPEVGRISIGQFSDTFTPIYNHLKDEVTDDDTKIEVTSKILETTDEIEKLKDVEMLKAKLMTVDPYKFEVVVSNLISHVGFSDVKVTKKSGDEGVDVNALLKNPVSVDLRYSFQVKRWKHSVGRNEVANLRGSMDLNNQGVIIATSHFTESAIHEARSENKTPINLVGIKELYYVIQATNFKIEKHLL</sequence>
<dbReference type="InterPro" id="IPR011335">
    <property type="entry name" value="Restrct_endonuc-II-like"/>
</dbReference>
<dbReference type="Proteomes" id="UP000034054">
    <property type="component" value="Unassembled WGS sequence"/>
</dbReference>
<feature type="domain" description="Restriction endonuclease type IV Mrr" evidence="1">
    <location>
        <begin position="208"/>
        <end position="319"/>
    </location>
</feature>
<dbReference type="AlphaFoldDB" id="A0A0G2AHV8"/>
<accession>A0A0G2AHV8</accession>
<dbReference type="InterPro" id="IPR058712">
    <property type="entry name" value="SRA_ScoMcrA"/>
</dbReference>
<dbReference type="InterPro" id="IPR052906">
    <property type="entry name" value="Type_IV_Methyl-Rstrct_Enzyme"/>
</dbReference>
<dbReference type="GO" id="GO:0015666">
    <property type="term" value="F:restriction endodeoxyribonuclease activity"/>
    <property type="evidence" value="ECO:0007669"/>
    <property type="project" value="TreeGrafter"/>
</dbReference>
<keyword evidence="3" id="KW-0540">Nuclease</keyword>
<dbReference type="PANTHER" id="PTHR30015">
    <property type="entry name" value="MRR RESTRICTION SYSTEM PROTEIN"/>
    <property type="match status" value="1"/>
</dbReference>
<keyword evidence="3" id="KW-0255">Endonuclease</keyword>
<organism evidence="3 4">
    <name type="scientific">Candidatus Uhrbacteria bacterium GW2011_GWA2_52_8d</name>
    <dbReference type="NCBI Taxonomy" id="1618979"/>
    <lineage>
        <taxon>Bacteria</taxon>
        <taxon>Candidatus Uhriibacteriota</taxon>
    </lineage>
</organism>
<keyword evidence="3" id="KW-0378">Hydrolase</keyword>
<dbReference type="SUPFAM" id="SSF52980">
    <property type="entry name" value="Restriction endonuclease-like"/>
    <property type="match status" value="1"/>
</dbReference>
<evidence type="ECO:0000259" key="2">
    <source>
        <dbReference type="Pfam" id="PF26348"/>
    </source>
</evidence>
<evidence type="ECO:0000313" key="4">
    <source>
        <dbReference type="Proteomes" id="UP000034054"/>
    </source>
</evidence>
<dbReference type="GO" id="GO:0009307">
    <property type="term" value="P:DNA restriction-modification system"/>
    <property type="evidence" value="ECO:0007669"/>
    <property type="project" value="InterPro"/>
</dbReference>
<dbReference type="InterPro" id="IPR007560">
    <property type="entry name" value="Restrct_endonuc_IV_Mrr"/>
</dbReference>
<reference evidence="3 4" key="1">
    <citation type="journal article" date="2015" name="Nature">
        <title>rRNA introns, odd ribosomes, and small enigmatic genomes across a large radiation of phyla.</title>
        <authorList>
            <person name="Brown C.T."/>
            <person name="Hug L.A."/>
            <person name="Thomas B.C."/>
            <person name="Sharon I."/>
            <person name="Castelle C.J."/>
            <person name="Singh A."/>
            <person name="Wilkins M.J."/>
            <person name="Williams K.H."/>
            <person name="Banfield J.F."/>
        </authorList>
    </citation>
    <scope>NUCLEOTIDE SEQUENCE [LARGE SCALE GENOMIC DNA]</scope>
</reference>